<dbReference type="STRING" id="926567.TheveDRAFT_0938"/>
<dbReference type="Proteomes" id="UP000005730">
    <property type="component" value="Chromosome"/>
</dbReference>
<dbReference type="HOGENOM" id="CLU_206037_0_0_0"/>
<keyword evidence="2" id="KW-1185">Reference proteome</keyword>
<proteinExistence type="predicted"/>
<dbReference type="EMBL" id="CM001377">
    <property type="protein sequence ID" value="EHM10074.1"/>
    <property type="molecule type" value="Genomic_DNA"/>
</dbReference>
<organism evidence="1 2">
    <name type="scientific">Thermanaerovibrio velox DSM 12556</name>
    <dbReference type="NCBI Taxonomy" id="926567"/>
    <lineage>
        <taxon>Bacteria</taxon>
        <taxon>Thermotogati</taxon>
        <taxon>Synergistota</taxon>
        <taxon>Synergistia</taxon>
        <taxon>Synergistales</taxon>
        <taxon>Synergistaceae</taxon>
        <taxon>Thermanaerovibrio</taxon>
    </lineage>
</organism>
<evidence type="ECO:0000313" key="2">
    <source>
        <dbReference type="Proteomes" id="UP000005730"/>
    </source>
</evidence>
<dbReference type="OrthoDB" id="9892861at2"/>
<protein>
    <submittedName>
        <fullName evidence="1">Uncharacterized protein</fullName>
    </submittedName>
</protein>
<dbReference type="AlphaFoldDB" id="H0URY5"/>
<sequence length="66" mass="7714">MPLRMIRKKKESLLKQVLLVFIISLGAAILVMWAAVATVPPKIFRDNVILRLIYEKHTKAVHWFKE</sequence>
<evidence type="ECO:0000313" key="1">
    <source>
        <dbReference type="EMBL" id="EHM10074.1"/>
    </source>
</evidence>
<accession>H0URY5</accession>
<gene>
    <name evidence="1" type="ORF">TheveDRAFT_0938</name>
</gene>
<name>H0URY5_9BACT</name>
<reference evidence="1 2" key="1">
    <citation type="submission" date="2011-10" db="EMBL/GenBank/DDBJ databases">
        <title>The Noncontiguous Finished genome of Thermanaerovibrio velox DSM 12556.</title>
        <authorList>
            <consortium name="US DOE Joint Genome Institute (JGI-PGF)"/>
            <person name="Lucas S."/>
            <person name="Copeland A."/>
            <person name="Lapidus A."/>
            <person name="Glavina del Rio T."/>
            <person name="Dalin E."/>
            <person name="Tice H."/>
            <person name="Bruce D."/>
            <person name="Goodwin L."/>
            <person name="Pitluck S."/>
            <person name="Peters L."/>
            <person name="Mikhailova N."/>
            <person name="Teshima H."/>
            <person name="Kyrpides N."/>
            <person name="Mavromatis K."/>
            <person name="Ivanova N."/>
            <person name="Markowitz V."/>
            <person name="Cheng J.-F."/>
            <person name="Hugenholtz P."/>
            <person name="Woyke T."/>
            <person name="Wu D."/>
            <person name="Spring S."/>
            <person name="Brambilla E.-M."/>
            <person name="Klenk H.-P."/>
            <person name="Eisen J.A."/>
        </authorList>
    </citation>
    <scope>NUCLEOTIDE SEQUENCE [LARGE SCALE GENOMIC DNA]</scope>
    <source>
        <strain evidence="1 2">DSM 12556</strain>
    </source>
</reference>
<dbReference type="eggNOG" id="ENOG502ZEHW">
    <property type="taxonomic scope" value="Bacteria"/>
</dbReference>